<dbReference type="GO" id="GO:0035529">
    <property type="term" value="F:NADH pyrophosphatase activity"/>
    <property type="evidence" value="ECO:0007669"/>
    <property type="project" value="TreeGrafter"/>
</dbReference>
<dbReference type="EMBL" id="LQQC01000010">
    <property type="protein sequence ID" value="KXZ58395.1"/>
    <property type="molecule type" value="Genomic_DNA"/>
</dbReference>
<evidence type="ECO:0000256" key="4">
    <source>
        <dbReference type="ARBA" id="ARBA00012381"/>
    </source>
</evidence>
<dbReference type="Proteomes" id="UP000243589">
    <property type="component" value="Unassembled WGS sequence"/>
</dbReference>
<keyword evidence="6 11" id="KW-0378">Hydrolase</keyword>
<keyword evidence="5" id="KW-0479">Metal-binding</keyword>
<dbReference type="PANTHER" id="PTHR42904:SF6">
    <property type="entry name" value="NAD-CAPPED RNA HYDROLASE NUDT12"/>
    <property type="match status" value="1"/>
</dbReference>
<feature type="domain" description="Nudix hydrolase" evidence="10">
    <location>
        <begin position="200"/>
        <end position="327"/>
    </location>
</feature>
<comment type="similarity">
    <text evidence="3">Belongs to the Nudix hydrolase family. NudC subfamily.</text>
</comment>
<accession>A0A150H8R6</accession>
<dbReference type="Pfam" id="PF00293">
    <property type="entry name" value="NUDIX"/>
    <property type="match status" value="1"/>
</dbReference>
<dbReference type="NCBIfam" id="NF001299">
    <property type="entry name" value="PRK00241.1"/>
    <property type="match status" value="1"/>
</dbReference>
<keyword evidence="12" id="KW-1185">Reference proteome</keyword>
<evidence type="ECO:0000256" key="3">
    <source>
        <dbReference type="ARBA" id="ARBA00009595"/>
    </source>
</evidence>
<evidence type="ECO:0000256" key="9">
    <source>
        <dbReference type="ARBA" id="ARBA00023679"/>
    </source>
</evidence>
<dbReference type="PROSITE" id="PS00893">
    <property type="entry name" value="NUDIX_BOX"/>
    <property type="match status" value="1"/>
</dbReference>
<dbReference type="GO" id="GO:0019677">
    <property type="term" value="P:NAD+ catabolic process"/>
    <property type="evidence" value="ECO:0007669"/>
    <property type="project" value="TreeGrafter"/>
</dbReference>
<dbReference type="EC" id="3.6.1.22" evidence="4"/>
<dbReference type="Pfam" id="PF09296">
    <property type="entry name" value="NUDIX-like"/>
    <property type="match status" value="1"/>
</dbReference>
<dbReference type="SUPFAM" id="SSF55811">
    <property type="entry name" value="Nudix"/>
    <property type="match status" value="1"/>
</dbReference>
<dbReference type="GO" id="GO:0006742">
    <property type="term" value="P:NADP+ catabolic process"/>
    <property type="evidence" value="ECO:0007669"/>
    <property type="project" value="TreeGrafter"/>
</dbReference>
<gene>
    <name evidence="11" type="primary">nudC</name>
    <name evidence="11" type="ORF">Bravens_01444</name>
</gene>
<dbReference type="PATRIC" id="fig|479117.4.peg.1431"/>
<dbReference type="GO" id="GO:0005829">
    <property type="term" value="C:cytosol"/>
    <property type="evidence" value="ECO:0007669"/>
    <property type="project" value="TreeGrafter"/>
</dbReference>
<evidence type="ECO:0000256" key="6">
    <source>
        <dbReference type="ARBA" id="ARBA00022801"/>
    </source>
</evidence>
<comment type="caution">
    <text evidence="11">The sequence shown here is derived from an EMBL/GenBank/DDBJ whole genome shotgun (WGS) entry which is preliminary data.</text>
</comment>
<dbReference type="PANTHER" id="PTHR42904">
    <property type="entry name" value="NUDIX HYDROLASE, NUDC SUBFAMILY"/>
    <property type="match status" value="1"/>
</dbReference>
<comment type="cofactor">
    <cofactor evidence="2">
        <name>Zn(2+)</name>
        <dbReference type="ChEBI" id="CHEBI:29105"/>
    </cofactor>
</comment>
<dbReference type="InterPro" id="IPR020084">
    <property type="entry name" value="NUDIX_hydrolase_CS"/>
</dbReference>
<organism evidence="11 12">
    <name type="scientific">Brevibacterium ravenspurgense</name>
    <dbReference type="NCBI Taxonomy" id="479117"/>
    <lineage>
        <taxon>Bacteria</taxon>
        <taxon>Bacillati</taxon>
        <taxon>Actinomycetota</taxon>
        <taxon>Actinomycetes</taxon>
        <taxon>Micrococcales</taxon>
        <taxon>Brevibacteriaceae</taxon>
        <taxon>Brevibacterium</taxon>
    </lineage>
</organism>
<dbReference type="InterPro" id="IPR015797">
    <property type="entry name" value="NUDIX_hydrolase-like_dom_sf"/>
</dbReference>
<evidence type="ECO:0000256" key="7">
    <source>
        <dbReference type="ARBA" id="ARBA00022842"/>
    </source>
</evidence>
<evidence type="ECO:0000256" key="8">
    <source>
        <dbReference type="ARBA" id="ARBA00023027"/>
    </source>
</evidence>
<evidence type="ECO:0000313" key="12">
    <source>
        <dbReference type="Proteomes" id="UP000243589"/>
    </source>
</evidence>
<evidence type="ECO:0000256" key="1">
    <source>
        <dbReference type="ARBA" id="ARBA00001946"/>
    </source>
</evidence>
<keyword evidence="8" id="KW-0520">NAD</keyword>
<evidence type="ECO:0000256" key="2">
    <source>
        <dbReference type="ARBA" id="ARBA00001947"/>
    </source>
</evidence>
<dbReference type="Gene3D" id="3.90.79.10">
    <property type="entry name" value="Nucleoside Triphosphate Pyrophosphohydrolase"/>
    <property type="match status" value="1"/>
</dbReference>
<dbReference type="InterPro" id="IPR050241">
    <property type="entry name" value="NAD-cap_RNA_hydrolase_NudC"/>
</dbReference>
<sequence>MSVPAAIVVGMNRYQLPVRSLSRVGTDRNHTDRGADGSVADVLARSSTRVFFCHRGSLLVSRGGLHLFRVAQLKEHWDGLTGTRVYIGRSDTADLVALLLDDAGRSTADSAVLDDSAASADDFLLAPAVGTTMDDPTWVDLRALATQLSDTDIDAATTAVALDNWHRTHTHSPRTGDPTVPSAGGWVRVDPEAGTEHFPRTDPAVITAVLHTDDAGTERILLGNNALWPEGRYSLLAGFVEPGETLEQAVRREVHEESDIDCDTIRYLGSQPWPFPCSLMLGFAARARSAAIAADGHEIADVKWFSREDIQAGTANGSLSLPGEVSIAGQIISAWLDGEQLL</sequence>
<dbReference type="GO" id="GO:0046872">
    <property type="term" value="F:metal ion binding"/>
    <property type="evidence" value="ECO:0007669"/>
    <property type="project" value="UniProtKB-KW"/>
</dbReference>
<dbReference type="GO" id="GO:0110153">
    <property type="term" value="F:RNA NAD-cap (NMN-forming) hydrolase activity"/>
    <property type="evidence" value="ECO:0007669"/>
    <property type="project" value="RHEA"/>
</dbReference>
<keyword evidence="7" id="KW-0460">Magnesium</keyword>
<dbReference type="Gene3D" id="3.90.79.20">
    <property type="match status" value="1"/>
</dbReference>
<dbReference type="PROSITE" id="PS51462">
    <property type="entry name" value="NUDIX"/>
    <property type="match status" value="1"/>
</dbReference>
<comment type="cofactor">
    <cofactor evidence="1">
        <name>Mg(2+)</name>
        <dbReference type="ChEBI" id="CHEBI:18420"/>
    </cofactor>
</comment>
<evidence type="ECO:0000256" key="5">
    <source>
        <dbReference type="ARBA" id="ARBA00022723"/>
    </source>
</evidence>
<dbReference type="InterPro" id="IPR049734">
    <property type="entry name" value="NudC-like_C"/>
</dbReference>
<name>A0A150H8R6_9MICO</name>
<dbReference type="InterPro" id="IPR000086">
    <property type="entry name" value="NUDIX_hydrolase_dom"/>
</dbReference>
<comment type="catalytic activity">
    <reaction evidence="9">
        <text>a 5'-end NAD(+)-phospho-ribonucleoside in mRNA + H2O = a 5'-end phospho-adenosine-phospho-ribonucleoside in mRNA + beta-nicotinamide D-ribonucleotide + 2 H(+)</text>
        <dbReference type="Rhea" id="RHEA:60876"/>
        <dbReference type="Rhea" id="RHEA-COMP:15698"/>
        <dbReference type="Rhea" id="RHEA-COMP:15719"/>
        <dbReference type="ChEBI" id="CHEBI:14649"/>
        <dbReference type="ChEBI" id="CHEBI:15377"/>
        <dbReference type="ChEBI" id="CHEBI:15378"/>
        <dbReference type="ChEBI" id="CHEBI:144029"/>
        <dbReference type="ChEBI" id="CHEBI:144051"/>
    </reaction>
    <physiologicalReaction direction="left-to-right" evidence="9">
        <dbReference type="Rhea" id="RHEA:60877"/>
    </physiologicalReaction>
</comment>
<dbReference type="InterPro" id="IPR015375">
    <property type="entry name" value="NADH_PPase-like_N"/>
</dbReference>
<dbReference type="AlphaFoldDB" id="A0A150H8R6"/>
<reference evidence="11 12" key="1">
    <citation type="submission" date="2016-01" db="EMBL/GenBank/DDBJ databases">
        <title>Use of Whole Genome Sequencing to ascertain that Brevibacterium massiliense (Roux, Raoult 2009) is a later heterotypic synonym of Brevibacterium ravenspurgense (Mages 2008).</title>
        <authorList>
            <person name="Bernier A.-M."/>
            <person name="Burdz T."/>
            <person name="Huynh C."/>
            <person name="Pachecho A.L."/>
            <person name="Wiebe D."/>
            <person name="Bonner C."/>
            <person name="Bernard K."/>
        </authorList>
    </citation>
    <scope>NUCLEOTIDE SEQUENCE [LARGE SCALE GENOMIC DNA]</scope>
    <source>
        <strain evidence="11 12">CCUG56047</strain>
    </source>
</reference>
<evidence type="ECO:0000313" key="11">
    <source>
        <dbReference type="EMBL" id="KXZ58395.1"/>
    </source>
</evidence>
<dbReference type="CDD" id="cd03429">
    <property type="entry name" value="NUDIX_NADH_pyrophosphatase_Nudt13"/>
    <property type="match status" value="1"/>
</dbReference>
<protein>
    <recommendedName>
        <fullName evidence="4">NAD(+) diphosphatase</fullName>
        <ecNumber evidence="4">3.6.1.22</ecNumber>
    </recommendedName>
</protein>
<proteinExistence type="inferred from homology"/>
<evidence type="ECO:0000259" key="10">
    <source>
        <dbReference type="PROSITE" id="PS51462"/>
    </source>
</evidence>